<evidence type="ECO:0000313" key="1">
    <source>
        <dbReference type="EMBL" id="BBO33806.1"/>
    </source>
</evidence>
<accession>A0A5K7XHQ2</accession>
<keyword evidence="2" id="KW-1185">Reference proteome</keyword>
<reference evidence="2" key="1">
    <citation type="submission" date="2019-10" db="EMBL/GenBank/DDBJ databases">
        <title>Lacipirellula parvula gen. nov., sp. nov., representing a lineage of planctomycetes widespread in freshwater anoxic habitats, and description of the family Lacipirellulaceae.</title>
        <authorList>
            <person name="Dedysh S.N."/>
            <person name="Kulichevskaya I.S."/>
            <person name="Beletsky A.V."/>
            <person name="Rakitin A.L."/>
            <person name="Mardanov A.V."/>
            <person name="Ivanova A.A."/>
            <person name="Saltykova V.X."/>
            <person name="Rijpstra W.I.C."/>
            <person name="Sinninghe Damste J.S."/>
            <person name="Ravin N.V."/>
        </authorList>
    </citation>
    <scope>NUCLEOTIDE SEQUENCE [LARGE SCALE GENOMIC DNA]</scope>
    <source>
        <strain evidence="2">PX69</strain>
    </source>
</reference>
<sequence length="64" mass="7252">MTVRIVGHGEQEVRRVTCGRCSGVLEYSKNDVQSEPRYDSSGNYDGERRWINCPQCTSQVEVAD</sequence>
<protein>
    <submittedName>
        <fullName evidence="1">Uncharacterized protein</fullName>
    </submittedName>
</protein>
<dbReference type="Proteomes" id="UP000326837">
    <property type="component" value="Chromosome"/>
</dbReference>
<organism evidence="1 2">
    <name type="scientific">Lacipirellula parvula</name>
    <dbReference type="NCBI Taxonomy" id="2650471"/>
    <lineage>
        <taxon>Bacteria</taxon>
        <taxon>Pseudomonadati</taxon>
        <taxon>Planctomycetota</taxon>
        <taxon>Planctomycetia</taxon>
        <taxon>Pirellulales</taxon>
        <taxon>Lacipirellulaceae</taxon>
        <taxon>Lacipirellula</taxon>
    </lineage>
</organism>
<dbReference type="EMBL" id="AP021861">
    <property type="protein sequence ID" value="BBO33806.1"/>
    <property type="molecule type" value="Genomic_DNA"/>
</dbReference>
<gene>
    <name evidence="1" type="ORF">PLANPX_3418</name>
</gene>
<dbReference type="AlphaFoldDB" id="A0A5K7XHQ2"/>
<dbReference type="KEGG" id="lpav:PLANPX_3418"/>
<name>A0A5K7XHQ2_9BACT</name>
<evidence type="ECO:0000313" key="2">
    <source>
        <dbReference type="Proteomes" id="UP000326837"/>
    </source>
</evidence>
<proteinExistence type="predicted"/>